<proteinExistence type="predicted"/>
<evidence type="ECO:0000313" key="3">
    <source>
        <dbReference type="Proteomes" id="UP000036403"/>
    </source>
</evidence>
<reference evidence="2 3" key="1">
    <citation type="submission" date="2015-04" db="EMBL/GenBank/DDBJ databases">
        <title>Lasius niger genome sequencing.</title>
        <authorList>
            <person name="Konorov E.A."/>
            <person name="Nikitin M.A."/>
            <person name="Kirill M.V."/>
            <person name="Chang P."/>
        </authorList>
    </citation>
    <scope>NUCLEOTIDE SEQUENCE [LARGE SCALE GENOMIC DNA]</scope>
    <source>
        <tissue evidence="2">Whole</tissue>
    </source>
</reference>
<dbReference type="EMBL" id="LBMM01019203">
    <property type="protein sequence ID" value="KMQ83591.1"/>
    <property type="molecule type" value="Genomic_DNA"/>
</dbReference>
<dbReference type="AlphaFoldDB" id="A0A0J7K0C9"/>
<feature type="region of interest" description="Disordered" evidence="1">
    <location>
        <begin position="1"/>
        <end position="27"/>
    </location>
</feature>
<name>A0A0J7K0C9_LASNI</name>
<feature type="compositionally biased region" description="Low complexity" evidence="1">
    <location>
        <begin position="10"/>
        <end position="27"/>
    </location>
</feature>
<protein>
    <submittedName>
        <fullName evidence="2">3-dehydroquinate synthase</fullName>
    </submittedName>
</protein>
<feature type="region of interest" description="Disordered" evidence="1">
    <location>
        <begin position="47"/>
        <end position="77"/>
    </location>
</feature>
<gene>
    <name evidence="2" type="ORF">RF55_19588</name>
</gene>
<dbReference type="Proteomes" id="UP000036403">
    <property type="component" value="Unassembled WGS sequence"/>
</dbReference>
<evidence type="ECO:0000313" key="2">
    <source>
        <dbReference type="EMBL" id="KMQ83591.1"/>
    </source>
</evidence>
<sequence length="77" mass="8324">MPNLPEAPGQADIQHQPPAQPAQPAIASALHPVAQRGTFPRVVNAPMGQRQRKEHHAREQCQQLQNAFGTAGKPAFT</sequence>
<accession>A0A0J7K0C9</accession>
<evidence type="ECO:0000256" key="1">
    <source>
        <dbReference type="SAM" id="MobiDB-lite"/>
    </source>
</evidence>
<comment type="caution">
    <text evidence="2">The sequence shown here is derived from an EMBL/GenBank/DDBJ whole genome shotgun (WGS) entry which is preliminary data.</text>
</comment>
<keyword evidence="3" id="KW-1185">Reference proteome</keyword>
<organism evidence="2 3">
    <name type="scientific">Lasius niger</name>
    <name type="common">Black garden ant</name>
    <dbReference type="NCBI Taxonomy" id="67767"/>
    <lineage>
        <taxon>Eukaryota</taxon>
        <taxon>Metazoa</taxon>
        <taxon>Ecdysozoa</taxon>
        <taxon>Arthropoda</taxon>
        <taxon>Hexapoda</taxon>
        <taxon>Insecta</taxon>
        <taxon>Pterygota</taxon>
        <taxon>Neoptera</taxon>
        <taxon>Endopterygota</taxon>
        <taxon>Hymenoptera</taxon>
        <taxon>Apocrita</taxon>
        <taxon>Aculeata</taxon>
        <taxon>Formicoidea</taxon>
        <taxon>Formicidae</taxon>
        <taxon>Formicinae</taxon>
        <taxon>Lasius</taxon>
        <taxon>Lasius</taxon>
    </lineage>
</organism>
<dbReference type="PaxDb" id="67767-A0A0J7K0C9"/>